<comment type="subcellular location">
    <subcellularLocation>
        <location evidence="1">Cell membrane</location>
        <topology evidence="1">Multi-pass membrane protein</topology>
    </subcellularLocation>
</comment>
<evidence type="ECO:0000256" key="7">
    <source>
        <dbReference type="ARBA" id="ARBA00023136"/>
    </source>
</evidence>
<dbReference type="PRINTS" id="PR00702">
    <property type="entry name" value="ACRIFLAVINRP"/>
</dbReference>
<dbReference type="Gene3D" id="3.30.70.1320">
    <property type="entry name" value="Multidrug efflux transporter AcrB pore domain like"/>
    <property type="match status" value="2"/>
</dbReference>
<feature type="transmembrane region" description="Helical" evidence="8">
    <location>
        <begin position="476"/>
        <end position="495"/>
    </location>
</feature>
<dbReference type="InterPro" id="IPR001036">
    <property type="entry name" value="Acrflvin-R"/>
</dbReference>
<dbReference type="NCBIfam" id="TIGR00914">
    <property type="entry name" value="2A0601"/>
    <property type="match status" value="1"/>
</dbReference>
<dbReference type="SUPFAM" id="SSF82714">
    <property type="entry name" value="Multidrug efflux transporter AcrB TolC docking domain, DN and DC subdomains"/>
    <property type="match status" value="2"/>
</dbReference>
<dbReference type="InterPro" id="IPR004763">
    <property type="entry name" value="CusA-like"/>
</dbReference>
<evidence type="ECO:0000256" key="2">
    <source>
        <dbReference type="ARBA" id="ARBA00010942"/>
    </source>
</evidence>
<dbReference type="SUPFAM" id="SSF82693">
    <property type="entry name" value="Multidrug efflux transporter AcrB pore domain, PN1, PN2, PC1 and PC2 subdomains"/>
    <property type="match status" value="2"/>
</dbReference>
<keyword evidence="4" id="KW-1003">Cell membrane</keyword>
<dbReference type="Gene3D" id="3.30.70.1430">
    <property type="entry name" value="Multidrug efflux transporter AcrB pore domain"/>
    <property type="match status" value="2"/>
</dbReference>
<dbReference type="PANTHER" id="PTHR32063">
    <property type="match status" value="1"/>
</dbReference>
<keyword evidence="10" id="KW-1185">Reference proteome</keyword>
<dbReference type="Gene3D" id="3.30.70.1440">
    <property type="entry name" value="Multidrug efflux transporter AcrB pore domain"/>
    <property type="match status" value="1"/>
</dbReference>
<feature type="transmembrane region" description="Helical" evidence="8">
    <location>
        <begin position="1000"/>
        <end position="1020"/>
    </location>
</feature>
<keyword evidence="7 8" id="KW-0472">Membrane</keyword>
<dbReference type="Gene3D" id="1.20.1640.10">
    <property type="entry name" value="Multidrug efflux transporter AcrB transmembrane domain"/>
    <property type="match status" value="3"/>
</dbReference>
<dbReference type="Pfam" id="PF00873">
    <property type="entry name" value="ACR_tran"/>
    <property type="match status" value="1"/>
</dbReference>
<keyword evidence="3" id="KW-0813">Transport</keyword>
<accession>A0ABV2L9M7</accession>
<feature type="transmembrane region" description="Helical" evidence="8">
    <location>
        <begin position="903"/>
        <end position="922"/>
    </location>
</feature>
<sequence length="1082" mass="116002">MISKILDFSVHQRWLVVLLSLLAAGFGVFSLTKLPIDAVPDITNNQVQINTTAPSLSPVDIEKQVTYPVETALAGIKGLEYTRSLSRNGFSQVTAVFSEKLDIYFARQQVAERIGEAKSTLPPGAEPHMGPISTGLGEIYMWSIHYAQPKDRKVSPDGKAGWQSDGSYLTPEGQRLTTELERTAYLRTVQDWIIRPQVKTVPGVAGVDSIGGFDKQYHVQPDPMKLTALDLSFADIGRALEANNANQGARYLEDNGEGYVVRAAGRLETMEDIGNVVVTTRGGVPVRISDISEVRIGRDLRTGSGSEDGREVVIGTALMLIGENSRTVAATVDNKMTEIRRSLPPGVEVQTVLNRTVLVEATIRTVAKNLAEGAALVIVILFLLLGNIRAAIVTALVIPVAMLMTMTGMVQGRISANLMSLGALDFGLIVDGAVIITENALRHLAERQTELGRKLDLEERLVTVRASAEEMIKPSLYGQAIIILVYVPLLTFTGVEGKMFEPMALTVIIALVSAFVLSLTFVPAMIAIVITGKVTEKDNVLIRGIKAAYRPVLGAALRIPMTFVAVALVLLVGAGFLFTKLGQEFIPQLDEKSIALNAQRIPSTSLTQSQAMQLKVEQAISRFPQVAYVFSKTGTAEVASDPMPPSSSDTFVILKPQEEWPDPSLSKADLQEEIEKAVGALAGNVYEFSQPIQLRFNELLAGTRGDLAVKVFGEEFEPMLKAANQVATILRGTEGADDVKVEQTAGLPFLEIKINKTEAARLGLSTSAIQDVIGAAIGGREAGMVFEGDRRFPIVVRLNDKVREDREALENIPVPLPPGVNGRASSVLLKQVASFSVTEGPNQISRENGRRRVVVTANVRGRDIGSLVAEAQAKVASGVQLPAGYYVTWGGQFENLASARQRLMVVVPVCFFLIFLLLFSALNSAKDALLVFSAVPLALTGGIAALWLRGMPFSVPAAVGFIALSGVAVLNGLVMLTYIKQLIAEGKPRREAILEGAMTRLRPVAMTALVASLGFVPMALATETGAEIQRPLATVVIGGLISATLLTLVILPALYARFAGDVLPAKSAKSDATGHAVAVPAE</sequence>
<reference evidence="9 10" key="1">
    <citation type="submission" date="2024-06" db="EMBL/GenBank/DDBJ databases">
        <title>Genomic Encyclopedia of Type Strains, Phase IV (KMG-IV): sequencing the most valuable type-strain genomes for metagenomic binning, comparative biology and taxonomic classification.</title>
        <authorList>
            <person name="Goeker M."/>
        </authorList>
    </citation>
    <scope>NUCLEOTIDE SEQUENCE [LARGE SCALE GENOMIC DNA]</scope>
    <source>
        <strain evidence="9 10">DSM 21331</strain>
    </source>
</reference>
<organism evidence="9 10">
    <name type="scientific">Methylobacterium goesingense</name>
    <dbReference type="NCBI Taxonomy" id="243690"/>
    <lineage>
        <taxon>Bacteria</taxon>
        <taxon>Pseudomonadati</taxon>
        <taxon>Pseudomonadota</taxon>
        <taxon>Alphaproteobacteria</taxon>
        <taxon>Hyphomicrobiales</taxon>
        <taxon>Methylobacteriaceae</taxon>
        <taxon>Methylobacterium</taxon>
    </lineage>
</organism>
<feature type="transmembrane region" description="Helical" evidence="8">
    <location>
        <begin position="929"/>
        <end position="948"/>
    </location>
</feature>
<dbReference type="RefSeq" id="WP_056096979.1">
    <property type="nucleotide sequence ID" value="NZ_JBEPMM010000011.1"/>
</dbReference>
<dbReference type="SUPFAM" id="SSF82866">
    <property type="entry name" value="Multidrug efflux transporter AcrB transmembrane domain"/>
    <property type="match status" value="2"/>
</dbReference>
<keyword evidence="5 8" id="KW-0812">Transmembrane</keyword>
<dbReference type="PANTHER" id="PTHR32063:SF24">
    <property type="entry name" value="CATION EFFLUX SYSTEM (ACRB_ACRD_ACRF FAMILY)"/>
    <property type="match status" value="1"/>
</dbReference>
<evidence type="ECO:0000256" key="3">
    <source>
        <dbReference type="ARBA" id="ARBA00022448"/>
    </source>
</evidence>
<evidence type="ECO:0000256" key="6">
    <source>
        <dbReference type="ARBA" id="ARBA00022989"/>
    </source>
</evidence>
<evidence type="ECO:0000256" key="5">
    <source>
        <dbReference type="ARBA" id="ARBA00022692"/>
    </source>
</evidence>
<comment type="similarity">
    <text evidence="2">Belongs to the resistance-nodulation-cell division (RND) (TC 2.A.6) family.</text>
</comment>
<feature type="transmembrane region" description="Helical" evidence="8">
    <location>
        <begin position="1032"/>
        <end position="1056"/>
    </location>
</feature>
<dbReference type="Proteomes" id="UP001549145">
    <property type="component" value="Unassembled WGS sequence"/>
</dbReference>
<feature type="transmembrane region" description="Helical" evidence="8">
    <location>
        <begin position="374"/>
        <end position="403"/>
    </location>
</feature>
<keyword evidence="6 8" id="KW-1133">Transmembrane helix</keyword>
<evidence type="ECO:0000313" key="10">
    <source>
        <dbReference type="Proteomes" id="UP001549145"/>
    </source>
</evidence>
<dbReference type="Gene3D" id="3.30.2090.10">
    <property type="entry name" value="Multidrug efflux transporter AcrB TolC docking domain, DN and DC subdomains"/>
    <property type="match status" value="2"/>
</dbReference>
<evidence type="ECO:0000256" key="4">
    <source>
        <dbReference type="ARBA" id="ARBA00022475"/>
    </source>
</evidence>
<feature type="transmembrane region" description="Helical" evidence="8">
    <location>
        <begin position="507"/>
        <end position="531"/>
    </location>
</feature>
<dbReference type="EMBL" id="JBEPMM010000011">
    <property type="protein sequence ID" value="MET3694027.1"/>
    <property type="molecule type" value="Genomic_DNA"/>
</dbReference>
<dbReference type="InterPro" id="IPR027463">
    <property type="entry name" value="AcrB_DN_DC_subdom"/>
</dbReference>
<evidence type="ECO:0000313" key="9">
    <source>
        <dbReference type="EMBL" id="MET3694027.1"/>
    </source>
</evidence>
<feature type="transmembrane region" description="Helical" evidence="8">
    <location>
        <begin position="552"/>
        <end position="578"/>
    </location>
</feature>
<evidence type="ECO:0000256" key="8">
    <source>
        <dbReference type="SAM" id="Phobius"/>
    </source>
</evidence>
<gene>
    <name evidence="9" type="ORF">ABID43_003582</name>
</gene>
<comment type="caution">
    <text evidence="9">The sequence shown here is derived from an EMBL/GenBank/DDBJ whole genome shotgun (WGS) entry which is preliminary data.</text>
</comment>
<proteinExistence type="inferred from homology"/>
<name>A0ABV2L9M7_9HYPH</name>
<protein>
    <submittedName>
        <fullName evidence="9">Cobalt-zinc-cadmium resistance protein CzcA</fullName>
    </submittedName>
</protein>
<evidence type="ECO:0000256" key="1">
    <source>
        <dbReference type="ARBA" id="ARBA00004651"/>
    </source>
</evidence>
<feature type="transmembrane region" description="Helical" evidence="8">
    <location>
        <begin position="954"/>
        <end position="979"/>
    </location>
</feature>